<dbReference type="Proteomes" id="UP000547973">
    <property type="component" value="Unassembled WGS sequence"/>
</dbReference>
<evidence type="ECO:0000313" key="1">
    <source>
        <dbReference type="EMBL" id="NYI40974.1"/>
    </source>
</evidence>
<comment type="caution">
    <text evidence="1">The sequence shown here is derived from an EMBL/GenBank/DDBJ whole genome shotgun (WGS) entry which is preliminary data.</text>
</comment>
<dbReference type="EMBL" id="JACBZO010000001">
    <property type="protein sequence ID" value="NYI40974.1"/>
    <property type="molecule type" value="Genomic_DNA"/>
</dbReference>
<keyword evidence="2" id="KW-1185">Reference proteome</keyword>
<evidence type="ECO:0000313" key="2">
    <source>
        <dbReference type="Proteomes" id="UP000547973"/>
    </source>
</evidence>
<dbReference type="OrthoDB" id="580988at2"/>
<dbReference type="RefSeq" id="WP_062075939.1">
    <property type="nucleotide sequence ID" value="NZ_BBRC01000014.1"/>
</dbReference>
<organism evidence="1 2">
    <name type="scientific">Demequina lutea</name>
    <dbReference type="NCBI Taxonomy" id="431489"/>
    <lineage>
        <taxon>Bacteria</taxon>
        <taxon>Bacillati</taxon>
        <taxon>Actinomycetota</taxon>
        <taxon>Actinomycetes</taxon>
        <taxon>Micrococcales</taxon>
        <taxon>Demequinaceae</taxon>
        <taxon>Demequina</taxon>
    </lineage>
</organism>
<protein>
    <submittedName>
        <fullName evidence="1">Uncharacterized protein</fullName>
    </submittedName>
</protein>
<gene>
    <name evidence="1" type="ORF">BKA03_001093</name>
</gene>
<sequence>METLVHQRVAASPRKYLDLLLGGVKSVPDAIHGPTVIKMDAGGCLDAGFDGERWFDGASGSSRD</sequence>
<proteinExistence type="predicted"/>
<accession>A0A7Y9Z8V7</accession>
<name>A0A7Y9Z8V7_9MICO</name>
<dbReference type="AlphaFoldDB" id="A0A7Y9Z8V7"/>
<reference evidence="1 2" key="1">
    <citation type="submission" date="2020-07" db="EMBL/GenBank/DDBJ databases">
        <title>Sequencing the genomes of 1000 actinobacteria strains.</title>
        <authorList>
            <person name="Klenk H.-P."/>
        </authorList>
    </citation>
    <scope>NUCLEOTIDE SEQUENCE [LARGE SCALE GENOMIC DNA]</scope>
    <source>
        <strain evidence="1 2">DSM 19970</strain>
    </source>
</reference>